<dbReference type="AlphaFoldDB" id="A0A6F8XZE8"/>
<feature type="transmembrane region" description="Helical" evidence="1">
    <location>
        <begin position="167"/>
        <end position="189"/>
    </location>
</feature>
<keyword evidence="1" id="KW-0812">Transmembrane</keyword>
<feature type="transmembrane region" description="Helical" evidence="1">
    <location>
        <begin position="219"/>
        <end position="237"/>
    </location>
</feature>
<feature type="transmembrane region" description="Helical" evidence="1">
    <location>
        <begin position="49"/>
        <end position="69"/>
    </location>
</feature>
<keyword evidence="1" id="KW-1133">Transmembrane helix</keyword>
<feature type="transmembrane region" description="Helical" evidence="1">
    <location>
        <begin position="406"/>
        <end position="429"/>
    </location>
</feature>
<gene>
    <name evidence="2" type="ORF">Pflav_055080</name>
</gene>
<evidence type="ECO:0000313" key="2">
    <source>
        <dbReference type="EMBL" id="BCB79098.1"/>
    </source>
</evidence>
<feature type="transmembrane region" description="Helical" evidence="1">
    <location>
        <begin position="249"/>
        <end position="267"/>
    </location>
</feature>
<evidence type="ECO:0000256" key="1">
    <source>
        <dbReference type="SAM" id="Phobius"/>
    </source>
</evidence>
<dbReference type="KEGG" id="pfla:Pflav_055080"/>
<feature type="transmembrane region" description="Helical" evidence="1">
    <location>
        <begin position="12"/>
        <end position="42"/>
    </location>
</feature>
<name>A0A6F8XZE8_9ACTN</name>
<proteinExistence type="predicted"/>
<organism evidence="2 3">
    <name type="scientific">Phytohabitans flavus</name>
    <dbReference type="NCBI Taxonomy" id="1076124"/>
    <lineage>
        <taxon>Bacteria</taxon>
        <taxon>Bacillati</taxon>
        <taxon>Actinomycetota</taxon>
        <taxon>Actinomycetes</taxon>
        <taxon>Micromonosporales</taxon>
        <taxon>Micromonosporaceae</taxon>
    </lineage>
</organism>
<protein>
    <recommendedName>
        <fullName evidence="4">Oligosaccharide repeat unit polymerase</fullName>
    </recommendedName>
</protein>
<evidence type="ECO:0000313" key="3">
    <source>
        <dbReference type="Proteomes" id="UP000502508"/>
    </source>
</evidence>
<keyword evidence="3" id="KW-1185">Reference proteome</keyword>
<reference evidence="2 3" key="2">
    <citation type="submission" date="2020-03" db="EMBL/GenBank/DDBJ databases">
        <authorList>
            <person name="Ichikawa N."/>
            <person name="Kimura A."/>
            <person name="Kitahashi Y."/>
            <person name="Uohara A."/>
        </authorList>
    </citation>
    <scope>NUCLEOTIDE SEQUENCE [LARGE SCALE GENOMIC DNA]</scope>
    <source>
        <strain evidence="2 3">NBRC 107702</strain>
    </source>
</reference>
<reference evidence="2 3" key="1">
    <citation type="submission" date="2020-03" db="EMBL/GenBank/DDBJ databases">
        <title>Whole genome shotgun sequence of Phytohabitans flavus NBRC 107702.</title>
        <authorList>
            <person name="Komaki H."/>
            <person name="Tamura T."/>
        </authorList>
    </citation>
    <scope>NUCLEOTIDE SEQUENCE [LARGE SCALE GENOMIC DNA]</scope>
    <source>
        <strain evidence="2 3">NBRC 107702</strain>
    </source>
</reference>
<feature type="transmembrane region" description="Helical" evidence="1">
    <location>
        <begin position="126"/>
        <end position="147"/>
    </location>
</feature>
<sequence length="444" mass="46989">MTATERRLWSAAIPACAGVFLLLLTLDAGLAVTFAIAAGAVFAARQRMWALALCAAGWVAAFLAVRLLAGPYDSWAGPAVLPVLAVYVGAFLIAWVGGRRIAERLGAPAAGARPTLAWPSETRLRLYLLAVLAVAVLSAVLRFRGIMPPLLDDNPDAARQVLRERSNIVVGLLSEAWTLGMSISLLRALTSRGGRLALYLGATAVFTVGAALGASKNSVLVGLVPAIIAVLSVRGAVARPKLLTGRAPIAILLAGVALVGAMVFLGGQRTLAGTGTFEDEFRSRYGDNAITSSAGSLDLSLSSSVETFGRLWAQRETQPPEYGAYSLMFLGSRAEPLVGKVDLYAMTSELSLPYYMNTATFVAIPLLDYGPVGAAFFLALLGLAVGLAERRLEFSTGPAQQIARGFVVYFAVFGIYELYPFIYPTWLALVPGLWVLHRLGRAAT</sequence>
<keyword evidence="1" id="KW-0472">Membrane</keyword>
<dbReference type="Proteomes" id="UP000502508">
    <property type="component" value="Chromosome"/>
</dbReference>
<dbReference type="RefSeq" id="WP_173038934.1">
    <property type="nucleotide sequence ID" value="NZ_AP022870.1"/>
</dbReference>
<evidence type="ECO:0008006" key="4">
    <source>
        <dbReference type="Google" id="ProtNLM"/>
    </source>
</evidence>
<dbReference type="EMBL" id="AP022870">
    <property type="protein sequence ID" value="BCB79098.1"/>
    <property type="molecule type" value="Genomic_DNA"/>
</dbReference>
<feature type="transmembrane region" description="Helical" evidence="1">
    <location>
        <begin position="75"/>
        <end position="96"/>
    </location>
</feature>
<accession>A0A6F8XZE8</accession>
<feature type="transmembrane region" description="Helical" evidence="1">
    <location>
        <begin position="196"/>
        <end position="213"/>
    </location>
</feature>
<feature type="transmembrane region" description="Helical" evidence="1">
    <location>
        <begin position="361"/>
        <end position="385"/>
    </location>
</feature>